<accession>A0A0C2MM21</accession>
<dbReference type="EMBL" id="JWSW01000084">
    <property type="protein sequence ID" value="KIJ88276.1"/>
    <property type="molecule type" value="Genomic_DNA"/>
</dbReference>
<reference evidence="1 2" key="1">
    <citation type="submission" date="2014-12" db="EMBL/GenBank/DDBJ databases">
        <title>Whole genome sequence of Candidatus Rickettsia asemboensis strain NMRCii isolated from cat fleas in west Kenya.</title>
        <authorList>
            <person name="Jima D."/>
            <person name="Luce-Fedrow A."/>
            <person name="Yang Y."/>
            <person name="Maina A.N."/>
            <person name="Snesrud E.C."/>
            <person name="Jarman R.G."/>
            <person name="Richards A.L."/>
            <person name="Hang J."/>
        </authorList>
    </citation>
    <scope>NUCLEOTIDE SEQUENCE [LARGE SCALE GENOMIC DNA]</scope>
    <source>
        <strain evidence="1 2">NMRCii</strain>
    </source>
</reference>
<name>A0A0C2MM21_9RICK</name>
<dbReference type="AlphaFoldDB" id="A0A0C2MM21"/>
<organism evidence="1 2">
    <name type="scientific">Rickettsia asembonensis</name>
    <dbReference type="NCBI Taxonomy" id="1068590"/>
    <lineage>
        <taxon>Bacteria</taxon>
        <taxon>Pseudomonadati</taxon>
        <taxon>Pseudomonadota</taxon>
        <taxon>Alphaproteobacteria</taxon>
        <taxon>Rickettsiales</taxon>
        <taxon>Rickettsiaceae</taxon>
        <taxon>Rickettsieae</taxon>
        <taxon>Rickettsia</taxon>
        <taxon>spotted fever group</taxon>
    </lineage>
</organism>
<evidence type="ECO:0000313" key="1">
    <source>
        <dbReference type="EMBL" id="KIJ88276.1"/>
    </source>
</evidence>
<sequence>MAEVNPSLAKEAFIILRNLLSNLNNYHENIMHAAGTSLVELIELIPFDKTRYKQVHELLKIIKLTWHKDFHHLNYLRKQMIR</sequence>
<comment type="caution">
    <text evidence="1">The sequence shown here is derived from an EMBL/GenBank/DDBJ whole genome shotgun (WGS) entry which is preliminary data.</text>
</comment>
<gene>
    <name evidence="1" type="ORF">SB78_06770</name>
</gene>
<protein>
    <submittedName>
        <fullName evidence="1">Uncharacterized protein</fullName>
    </submittedName>
</protein>
<proteinExistence type="predicted"/>
<evidence type="ECO:0000313" key="2">
    <source>
        <dbReference type="Proteomes" id="UP000031952"/>
    </source>
</evidence>
<keyword evidence="2" id="KW-1185">Reference proteome</keyword>
<dbReference type="Proteomes" id="UP000031952">
    <property type="component" value="Unassembled WGS sequence"/>
</dbReference>